<keyword evidence="2" id="KW-0539">Nucleus</keyword>
<dbReference type="Proteomes" id="UP001497497">
    <property type="component" value="Unassembled WGS sequence"/>
</dbReference>
<name>A0AAV2HZS4_LYMST</name>
<accession>A0AAV2HZS4</accession>
<dbReference type="GO" id="GO:0005634">
    <property type="term" value="C:nucleus"/>
    <property type="evidence" value="ECO:0007669"/>
    <property type="project" value="UniProtKB-SubCell"/>
</dbReference>
<sequence>MSQEDGQDSDKSPDHWFSNFEDECLDELETQGRVEPRLQSAEEHLTQQLWLGFQHTSTAIAQLYNYKDAAHDGYVLLVPFNKAAESLTKFYKDSLNNARECLRLGVQSGRNSRARDIAAWARKKRKCIRRDELLAYLCGKSLPAHAHHHRNRQNRSIERQLPRRSSHQTETIDSGEYQVMEAYALQGLNGAMSNINMGYNRPSSTTSCTMSSFSRSPAVDDILYHDDRARNSEHRKRTSSSSAMDVNMESPSRKRGKFL</sequence>
<comment type="caution">
    <text evidence="4">The sequence shown here is derived from an EMBL/GenBank/DDBJ whole genome shotgun (WGS) entry which is preliminary data.</text>
</comment>
<dbReference type="AlphaFoldDB" id="A0AAV2HZS4"/>
<comment type="subcellular location">
    <subcellularLocation>
        <location evidence="1">Nucleus</location>
    </subcellularLocation>
</comment>
<feature type="region of interest" description="Disordered" evidence="3">
    <location>
        <begin position="145"/>
        <end position="173"/>
    </location>
</feature>
<proteinExistence type="predicted"/>
<dbReference type="EMBL" id="CAXITT010000293">
    <property type="protein sequence ID" value="CAL1538288.1"/>
    <property type="molecule type" value="Genomic_DNA"/>
</dbReference>
<evidence type="ECO:0000313" key="5">
    <source>
        <dbReference type="Proteomes" id="UP001497497"/>
    </source>
</evidence>
<dbReference type="InterPro" id="IPR040308">
    <property type="entry name" value="HAPR1"/>
</dbReference>
<organism evidence="4 5">
    <name type="scientific">Lymnaea stagnalis</name>
    <name type="common">Great pond snail</name>
    <name type="synonym">Helix stagnalis</name>
    <dbReference type="NCBI Taxonomy" id="6523"/>
    <lineage>
        <taxon>Eukaryota</taxon>
        <taxon>Metazoa</taxon>
        <taxon>Spiralia</taxon>
        <taxon>Lophotrochozoa</taxon>
        <taxon>Mollusca</taxon>
        <taxon>Gastropoda</taxon>
        <taxon>Heterobranchia</taxon>
        <taxon>Euthyneura</taxon>
        <taxon>Panpulmonata</taxon>
        <taxon>Hygrophila</taxon>
        <taxon>Lymnaeoidea</taxon>
        <taxon>Lymnaeidae</taxon>
        <taxon>Lymnaea</taxon>
    </lineage>
</organism>
<dbReference type="PANTHER" id="PTHR31624">
    <property type="entry name" value="UPF0472 PROTEIN C16ORF72"/>
    <property type="match status" value="1"/>
</dbReference>
<evidence type="ECO:0000313" key="4">
    <source>
        <dbReference type="EMBL" id="CAL1538288.1"/>
    </source>
</evidence>
<dbReference type="Pfam" id="PF15251">
    <property type="entry name" value="TAPR1-like"/>
    <property type="match status" value="1"/>
</dbReference>
<evidence type="ECO:0000256" key="1">
    <source>
        <dbReference type="ARBA" id="ARBA00004123"/>
    </source>
</evidence>
<evidence type="ECO:0000256" key="3">
    <source>
        <dbReference type="SAM" id="MobiDB-lite"/>
    </source>
</evidence>
<reference evidence="4 5" key="1">
    <citation type="submission" date="2024-04" db="EMBL/GenBank/DDBJ databases">
        <authorList>
            <consortium name="Genoscope - CEA"/>
            <person name="William W."/>
        </authorList>
    </citation>
    <scope>NUCLEOTIDE SEQUENCE [LARGE SCALE GENOMIC DNA]</scope>
</reference>
<evidence type="ECO:0000256" key="2">
    <source>
        <dbReference type="ARBA" id="ARBA00023242"/>
    </source>
</evidence>
<dbReference type="InterPro" id="IPR029196">
    <property type="entry name" value="HAPSTR1-like"/>
</dbReference>
<protein>
    <submittedName>
        <fullName evidence="4">Uncharacterized protein</fullName>
    </submittedName>
</protein>
<keyword evidence="5" id="KW-1185">Reference proteome</keyword>
<gene>
    <name evidence="4" type="ORF">GSLYS_00012109001</name>
</gene>
<feature type="region of interest" description="Disordered" evidence="3">
    <location>
        <begin position="224"/>
        <end position="259"/>
    </location>
</feature>
<dbReference type="PANTHER" id="PTHR31624:SF4">
    <property type="entry name" value="CHROMOSOME 16 OPEN READING FRAME 72"/>
    <property type="match status" value="1"/>
</dbReference>